<evidence type="ECO:0000256" key="2">
    <source>
        <dbReference type="ARBA" id="ARBA00022777"/>
    </source>
</evidence>
<evidence type="ECO:0000259" key="3">
    <source>
        <dbReference type="Pfam" id="PF00294"/>
    </source>
</evidence>
<gene>
    <name evidence="4" type="ORF">ENR64_27370</name>
</gene>
<keyword evidence="2 4" id="KW-0418">Kinase</keyword>
<dbReference type="PANTHER" id="PTHR46969:SF1">
    <property type="entry name" value="BIFUNCTIONAL PROTEIN HLDE"/>
    <property type="match status" value="1"/>
</dbReference>
<dbReference type="GO" id="GO:0033785">
    <property type="term" value="F:heptose 7-phosphate kinase activity"/>
    <property type="evidence" value="ECO:0007669"/>
    <property type="project" value="TreeGrafter"/>
</dbReference>
<dbReference type="Pfam" id="PF00294">
    <property type="entry name" value="PfkB"/>
    <property type="match status" value="1"/>
</dbReference>
<dbReference type="EMBL" id="DSRU01000408">
    <property type="protein sequence ID" value="HFN01398.1"/>
    <property type="molecule type" value="Genomic_DNA"/>
</dbReference>
<dbReference type="InterPro" id="IPR011611">
    <property type="entry name" value="PfkB_dom"/>
</dbReference>
<keyword evidence="1" id="KW-0808">Transferase</keyword>
<accession>A0A7C3PTX7</accession>
<protein>
    <submittedName>
        <fullName evidence="4">D-glycero-beta-D-manno-heptose-7-phosphate kinase</fullName>
    </submittedName>
</protein>
<dbReference type="AlphaFoldDB" id="A0A7C3PTX7"/>
<evidence type="ECO:0000256" key="1">
    <source>
        <dbReference type="ARBA" id="ARBA00022679"/>
    </source>
</evidence>
<dbReference type="InterPro" id="IPR029056">
    <property type="entry name" value="Ribokinase-like"/>
</dbReference>
<reference evidence="4" key="1">
    <citation type="journal article" date="2020" name="mSystems">
        <title>Genome- and Community-Level Interaction Insights into Carbon Utilization and Element Cycling Functions of Hydrothermarchaeota in Hydrothermal Sediment.</title>
        <authorList>
            <person name="Zhou Z."/>
            <person name="Liu Y."/>
            <person name="Xu W."/>
            <person name="Pan J."/>
            <person name="Luo Z.H."/>
            <person name="Li M."/>
        </authorList>
    </citation>
    <scope>NUCLEOTIDE SEQUENCE [LARGE SCALE GENOMIC DNA]</scope>
    <source>
        <strain evidence="4">SpSt-418</strain>
    </source>
</reference>
<dbReference type="InterPro" id="IPR002173">
    <property type="entry name" value="Carboh/pur_kinase_PfkB_CS"/>
</dbReference>
<dbReference type="GO" id="GO:0016773">
    <property type="term" value="F:phosphotransferase activity, alcohol group as acceptor"/>
    <property type="evidence" value="ECO:0007669"/>
    <property type="project" value="InterPro"/>
</dbReference>
<dbReference type="InterPro" id="IPR011913">
    <property type="entry name" value="RfaE_dom_I"/>
</dbReference>
<dbReference type="PROSITE" id="PS00584">
    <property type="entry name" value="PFKB_KINASES_2"/>
    <property type="match status" value="1"/>
</dbReference>
<comment type="caution">
    <text evidence="4">The sequence shown here is derived from an EMBL/GenBank/DDBJ whole genome shotgun (WGS) entry which is preliminary data.</text>
</comment>
<organism evidence="4">
    <name type="scientific">Oscillatoriales cyanobacterium SpSt-418</name>
    <dbReference type="NCBI Taxonomy" id="2282169"/>
    <lineage>
        <taxon>Bacteria</taxon>
        <taxon>Bacillati</taxon>
        <taxon>Cyanobacteriota</taxon>
        <taxon>Cyanophyceae</taxon>
        <taxon>Oscillatoriophycideae</taxon>
        <taxon>Oscillatoriales</taxon>
    </lineage>
</organism>
<dbReference type="SUPFAM" id="SSF53613">
    <property type="entry name" value="Ribokinase-like"/>
    <property type="match status" value="1"/>
</dbReference>
<proteinExistence type="predicted"/>
<dbReference type="Gene3D" id="3.40.1190.20">
    <property type="match status" value="1"/>
</dbReference>
<dbReference type="CDD" id="cd01172">
    <property type="entry name" value="RfaE_like"/>
    <property type="match status" value="1"/>
</dbReference>
<evidence type="ECO:0000313" key="4">
    <source>
        <dbReference type="EMBL" id="HFN01398.1"/>
    </source>
</evidence>
<feature type="domain" description="Carbohydrate kinase PfkB" evidence="3">
    <location>
        <begin position="29"/>
        <end position="332"/>
    </location>
</feature>
<dbReference type="GO" id="GO:0005829">
    <property type="term" value="C:cytosol"/>
    <property type="evidence" value="ECO:0007669"/>
    <property type="project" value="TreeGrafter"/>
</dbReference>
<dbReference type="GO" id="GO:0033786">
    <property type="term" value="F:heptose-1-phosphate adenylyltransferase activity"/>
    <property type="evidence" value="ECO:0007669"/>
    <property type="project" value="TreeGrafter"/>
</dbReference>
<dbReference type="PANTHER" id="PTHR46969">
    <property type="entry name" value="BIFUNCTIONAL PROTEIN HLDE"/>
    <property type="match status" value="1"/>
</dbReference>
<sequence>MSPDSLFATQLQAASDRLFYLIEQFHQARVLVVGDLMLDEFLTGQVERASREAPVLVIRHETTRQVPGGGANAAQNLAKLGAQVKVVGLLGDDPQGKVLLQIFEQAQIDTHNILVDGDRPTVTKTRISGHARQSVTQQIVRVDRKSDALPPASLQQQLANCIQQQLTSVDAIVCSDYGDGVLLPTVIDAALQHPLSVVDSQRNIPRYVGATLYTPNVPEAELALGYPLTTPTGETDESLINRAGEDLLAMTQATAVLITRGEDGMSLFEASGKQHHIPAFNRTDVYDVTGAGDTVVAALTLALTQGATPWEASVLGNLAASIVVRQFGTSTTSAEEMAVALRSLLETFAID</sequence>
<name>A0A7C3PTX7_9CYAN</name>